<gene>
    <name evidence="1" type="ORF">F443_10280</name>
</gene>
<accession>V9F0J7</accession>
<dbReference type="Proteomes" id="UP000018721">
    <property type="component" value="Unassembled WGS sequence"/>
</dbReference>
<evidence type="ECO:0000313" key="2">
    <source>
        <dbReference type="Proteomes" id="UP000018721"/>
    </source>
</evidence>
<protein>
    <submittedName>
        <fullName evidence="1">Uncharacterized protein</fullName>
    </submittedName>
</protein>
<evidence type="ECO:0000313" key="1">
    <source>
        <dbReference type="EMBL" id="ETI45060.1"/>
    </source>
</evidence>
<keyword evidence="2" id="KW-1185">Reference proteome</keyword>
<dbReference type="AlphaFoldDB" id="V9F0J7"/>
<dbReference type="EMBL" id="ANIZ01001732">
    <property type="protein sequence ID" value="ETI45060.1"/>
    <property type="molecule type" value="Genomic_DNA"/>
</dbReference>
<comment type="caution">
    <text evidence="1">The sequence shown here is derived from an EMBL/GenBank/DDBJ whole genome shotgun (WGS) entry which is preliminary data.</text>
</comment>
<reference evidence="1 2" key="1">
    <citation type="submission" date="2013-11" db="EMBL/GenBank/DDBJ databases">
        <title>The Genome Sequence of Phytophthora parasitica P1569.</title>
        <authorList>
            <consortium name="The Broad Institute Genomics Platform"/>
            <person name="Russ C."/>
            <person name="Tyler B."/>
            <person name="Panabieres F."/>
            <person name="Shan W."/>
            <person name="Tripathy S."/>
            <person name="Grunwald N."/>
            <person name="Machado M."/>
            <person name="Johnson C.S."/>
            <person name="Arredondo F."/>
            <person name="Hong C."/>
            <person name="Coffey M."/>
            <person name="Young S.K."/>
            <person name="Zeng Q."/>
            <person name="Gargeya S."/>
            <person name="Fitzgerald M."/>
            <person name="Abouelleil A."/>
            <person name="Alvarado L."/>
            <person name="Chapman S.B."/>
            <person name="Gainer-Dewar J."/>
            <person name="Goldberg J."/>
            <person name="Griggs A."/>
            <person name="Gujja S."/>
            <person name="Hansen M."/>
            <person name="Howarth C."/>
            <person name="Imamovic A."/>
            <person name="Ireland A."/>
            <person name="Larimer J."/>
            <person name="McCowan C."/>
            <person name="Murphy C."/>
            <person name="Pearson M."/>
            <person name="Poon T.W."/>
            <person name="Priest M."/>
            <person name="Roberts A."/>
            <person name="Saif S."/>
            <person name="Shea T."/>
            <person name="Sykes S."/>
            <person name="Wortman J."/>
            <person name="Nusbaum C."/>
            <person name="Birren B."/>
        </authorList>
    </citation>
    <scope>NUCLEOTIDE SEQUENCE [LARGE SCALE GENOMIC DNA]</scope>
    <source>
        <strain evidence="1 2">P1569</strain>
    </source>
</reference>
<organism evidence="1 2">
    <name type="scientific">Phytophthora nicotianae P1569</name>
    <dbReference type="NCBI Taxonomy" id="1317065"/>
    <lineage>
        <taxon>Eukaryota</taxon>
        <taxon>Sar</taxon>
        <taxon>Stramenopiles</taxon>
        <taxon>Oomycota</taxon>
        <taxon>Peronosporomycetes</taxon>
        <taxon>Peronosporales</taxon>
        <taxon>Peronosporaceae</taxon>
        <taxon>Phytophthora</taxon>
    </lineage>
</organism>
<proteinExistence type="predicted"/>
<sequence length="49" mass="5708">MGVGHHLCLYVAESSRIRLKSTLELLLQFECVFKLKTTFKLHAQHYMSV</sequence>
<dbReference type="HOGENOM" id="CLU_3145783_0_0_1"/>
<name>V9F0J7_PHYNI</name>